<dbReference type="STRING" id="686624.SAMN04488242_1342"/>
<dbReference type="Proteomes" id="UP000199475">
    <property type="component" value="Unassembled WGS sequence"/>
</dbReference>
<reference evidence="1 2" key="1">
    <citation type="submission" date="2016-10" db="EMBL/GenBank/DDBJ databases">
        <authorList>
            <person name="de Groot N.N."/>
        </authorList>
    </citation>
    <scope>NUCLEOTIDE SEQUENCE [LARGE SCALE GENOMIC DNA]</scope>
    <source>
        <strain evidence="1 2">CGMCC 1.9159</strain>
    </source>
</reference>
<gene>
    <name evidence="1" type="ORF">SAMN04488242_1342</name>
</gene>
<keyword evidence="2" id="KW-1185">Reference proteome</keyword>
<evidence type="ECO:0008006" key="3">
    <source>
        <dbReference type="Google" id="ProtNLM"/>
    </source>
</evidence>
<accession>A0A1G9JLS8</accession>
<sequence length="225" mass="23746">MTTVRPIVHTDHPDRYELLLSALGGVSVVRELGWNVLEFASGRVALQAPTDDIAPGTVVLTLEMEDLDAWAEQRGVAEEDMPGGRAVPLGTGDGVVVRATLPTSANSAAGGRTSLLPIWMTADVARAAALLESAGLEVTARTGNGRWVELRSDDGGVAVHETPEEADGGMLLSFLHAGDVEALVPLLEEIGADPRVVDGPNGRTVRVANPDGGERLWIHERRPAE</sequence>
<dbReference type="EMBL" id="FNGP01000002">
    <property type="protein sequence ID" value="SDL38560.1"/>
    <property type="molecule type" value="Genomic_DNA"/>
</dbReference>
<dbReference type="RefSeq" id="WP_093250202.1">
    <property type="nucleotide sequence ID" value="NZ_FNGP01000002.1"/>
</dbReference>
<organism evidence="1 2">
    <name type="scientific">Tessaracoccus oleiagri</name>
    <dbReference type="NCBI Taxonomy" id="686624"/>
    <lineage>
        <taxon>Bacteria</taxon>
        <taxon>Bacillati</taxon>
        <taxon>Actinomycetota</taxon>
        <taxon>Actinomycetes</taxon>
        <taxon>Propionibacteriales</taxon>
        <taxon>Propionibacteriaceae</taxon>
        <taxon>Tessaracoccus</taxon>
    </lineage>
</organism>
<dbReference type="OrthoDB" id="3296095at2"/>
<dbReference type="SUPFAM" id="SSF54593">
    <property type="entry name" value="Glyoxalase/Bleomycin resistance protein/Dihydroxybiphenyl dioxygenase"/>
    <property type="match status" value="1"/>
</dbReference>
<dbReference type="Gene3D" id="3.10.180.10">
    <property type="entry name" value="2,3-Dihydroxybiphenyl 1,2-Dioxygenase, domain 1"/>
    <property type="match status" value="1"/>
</dbReference>
<proteinExistence type="predicted"/>
<protein>
    <recommendedName>
        <fullName evidence="3">VOC domain-containing protein</fullName>
    </recommendedName>
</protein>
<dbReference type="AlphaFoldDB" id="A0A1G9JLS8"/>
<name>A0A1G9JLS8_9ACTN</name>
<dbReference type="InterPro" id="IPR029068">
    <property type="entry name" value="Glyas_Bleomycin-R_OHBP_Dase"/>
</dbReference>
<dbReference type="CDD" id="cd06587">
    <property type="entry name" value="VOC"/>
    <property type="match status" value="1"/>
</dbReference>
<evidence type="ECO:0000313" key="1">
    <source>
        <dbReference type="EMBL" id="SDL38560.1"/>
    </source>
</evidence>
<evidence type="ECO:0000313" key="2">
    <source>
        <dbReference type="Proteomes" id="UP000199475"/>
    </source>
</evidence>